<reference evidence="7 8" key="1">
    <citation type="submission" date="2023-04" db="EMBL/GenBank/DDBJ databases">
        <title>Genome of Basidiobolus ranarum AG-B5.</title>
        <authorList>
            <person name="Stajich J.E."/>
            <person name="Carter-House D."/>
            <person name="Gryganskyi A."/>
        </authorList>
    </citation>
    <scope>NUCLEOTIDE SEQUENCE [LARGE SCALE GENOMIC DNA]</scope>
    <source>
        <strain evidence="7 8">AG-B5</strain>
    </source>
</reference>
<keyword evidence="3 6" id="KW-0812">Transmembrane</keyword>
<dbReference type="SUPFAM" id="SSF143865">
    <property type="entry name" value="CorA soluble domain-like"/>
    <property type="match status" value="1"/>
</dbReference>
<keyword evidence="4 6" id="KW-1133">Transmembrane helix</keyword>
<dbReference type="Gene3D" id="3.30.460.20">
    <property type="entry name" value="CorA soluble domain-like"/>
    <property type="match status" value="1"/>
</dbReference>
<dbReference type="InterPro" id="IPR045861">
    <property type="entry name" value="CorA_cytoplasmic_dom"/>
</dbReference>
<evidence type="ECO:0000256" key="5">
    <source>
        <dbReference type="ARBA" id="ARBA00023136"/>
    </source>
</evidence>
<dbReference type="InterPro" id="IPR044089">
    <property type="entry name" value="Alr1-like"/>
</dbReference>
<comment type="caution">
    <text evidence="7">The sequence shown here is derived from an EMBL/GenBank/DDBJ whole genome shotgun (WGS) entry which is preliminary data.</text>
</comment>
<organism evidence="7 8">
    <name type="scientific">Basidiobolus ranarum</name>
    <dbReference type="NCBI Taxonomy" id="34480"/>
    <lineage>
        <taxon>Eukaryota</taxon>
        <taxon>Fungi</taxon>
        <taxon>Fungi incertae sedis</taxon>
        <taxon>Zoopagomycota</taxon>
        <taxon>Entomophthoromycotina</taxon>
        <taxon>Basidiobolomycetes</taxon>
        <taxon>Basidiobolales</taxon>
        <taxon>Basidiobolaceae</taxon>
        <taxon>Basidiobolus</taxon>
    </lineage>
</organism>
<evidence type="ECO:0000256" key="3">
    <source>
        <dbReference type="ARBA" id="ARBA00022692"/>
    </source>
</evidence>
<dbReference type="EMBL" id="JASJQH010000474">
    <property type="protein sequence ID" value="KAK9764197.1"/>
    <property type="molecule type" value="Genomic_DNA"/>
</dbReference>
<keyword evidence="5 6" id="KW-0472">Membrane</keyword>
<feature type="transmembrane region" description="Helical" evidence="6">
    <location>
        <begin position="395"/>
        <end position="416"/>
    </location>
</feature>
<sequence>MPMSEYQEVPEHVSNLIEIDALGAPDLTTDSDLDTDLSTHILKEYEDLITLREDICYPSDSNKGCKQFRYEVLEKYLQASPQPSIMHRRGTISSTKKRLQLQANPETFERFTLYSPQIGTIKGRSLSDISTKENSLIDVVKKGNFWIDVLSPTNEEIHILSKVFNIHPLTTEDIMELEAREKFELFPNYYFVCFRTFDQDINSDTYMNPVNIYNIVMPEGVITYYFKSIPHSQNVIRRIQSLQDYIEVKPDWINYAIVDDVTDAFGPRIDNVELESNSIDELVLILKQSEQSDMLRRIGQARKNVMGLLRLLGPKADVVGRLIKRYSDRPHTHHTGDDISLYLGDIQDHILTMLQNVNHHEKILSRAHANYLAQISIEITQTQNATNDVIAKMTFVASFLVPMNIVTGLFGMNVAVPHQAKDEPDDPIWPFYSIVVFLAAMGITFYFVARWFKLV</sequence>
<comment type="subcellular location">
    <subcellularLocation>
        <location evidence="1">Membrane</location>
        <topology evidence="1">Multi-pass membrane protein</topology>
    </subcellularLocation>
</comment>
<dbReference type="PANTHER" id="PTHR21535">
    <property type="entry name" value="MAGNESIUM AND COBALT TRANSPORT PROTEIN/MITOCHONDRIAL IMPORT INNER MEMBRANE TRANSLOCASE SUBUNIT TIM8"/>
    <property type="match status" value="1"/>
</dbReference>
<accession>A0ABR2WRR3</accession>
<dbReference type="Gene3D" id="1.20.58.340">
    <property type="entry name" value="Magnesium transport protein CorA, transmembrane region"/>
    <property type="match status" value="2"/>
</dbReference>
<dbReference type="Pfam" id="PF01544">
    <property type="entry name" value="CorA"/>
    <property type="match status" value="1"/>
</dbReference>
<dbReference type="PANTHER" id="PTHR21535:SF51">
    <property type="entry name" value="MANGANESE RESISTANCE PROTEIN MNR2"/>
    <property type="match status" value="1"/>
</dbReference>
<dbReference type="CDD" id="cd12829">
    <property type="entry name" value="Alr1p-like"/>
    <property type="match status" value="1"/>
</dbReference>
<gene>
    <name evidence="7" type="primary">MNR2_5</name>
    <name evidence="7" type="ORF">K7432_008497</name>
</gene>
<comment type="similarity">
    <text evidence="2">Belongs to the CorA metal ion transporter (MIT) (TC 1.A.35) family.</text>
</comment>
<evidence type="ECO:0000256" key="4">
    <source>
        <dbReference type="ARBA" id="ARBA00022989"/>
    </source>
</evidence>
<keyword evidence="8" id="KW-1185">Reference proteome</keyword>
<evidence type="ECO:0000313" key="8">
    <source>
        <dbReference type="Proteomes" id="UP001479436"/>
    </source>
</evidence>
<dbReference type="SUPFAM" id="SSF144083">
    <property type="entry name" value="Magnesium transport protein CorA, transmembrane region"/>
    <property type="match status" value="1"/>
</dbReference>
<proteinExistence type="inferred from homology"/>
<dbReference type="Proteomes" id="UP001479436">
    <property type="component" value="Unassembled WGS sequence"/>
</dbReference>
<evidence type="ECO:0000256" key="6">
    <source>
        <dbReference type="SAM" id="Phobius"/>
    </source>
</evidence>
<evidence type="ECO:0000256" key="2">
    <source>
        <dbReference type="ARBA" id="ARBA00009765"/>
    </source>
</evidence>
<evidence type="ECO:0000256" key="1">
    <source>
        <dbReference type="ARBA" id="ARBA00004141"/>
    </source>
</evidence>
<feature type="transmembrane region" description="Helical" evidence="6">
    <location>
        <begin position="428"/>
        <end position="449"/>
    </location>
</feature>
<dbReference type="InterPro" id="IPR045863">
    <property type="entry name" value="CorA_TM1_TM2"/>
</dbReference>
<dbReference type="InterPro" id="IPR002523">
    <property type="entry name" value="MgTranspt_CorA/ZnTranspt_ZntB"/>
</dbReference>
<name>A0ABR2WRR3_9FUNG</name>
<protein>
    <submittedName>
        <fullName evidence="7">CorA metal ion transporter</fullName>
    </submittedName>
</protein>
<evidence type="ECO:0000313" key="7">
    <source>
        <dbReference type="EMBL" id="KAK9764197.1"/>
    </source>
</evidence>